<dbReference type="InterPro" id="IPR006042">
    <property type="entry name" value="Xan_ur_permease"/>
</dbReference>
<dbReference type="RefSeq" id="WP_115283300.1">
    <property type="nucleotide sequence ID" value="NZ_UHFO01000001.1"/>
</dbReference>
<keyword evidence="3" id="KW-0813">Transport</keyword>
<evidence type="ECO:0000256" key="1">
    <source>
        <dbReference type="ARBA" id="ARBA00004141"/>
    </source>
</evidence>
<feature type="transmembrane region" description="Helical" evidence="8">
    <location>
        <begin position="483"/>
        <end position="503"/>
    </location>
</feature>
<gene>
    <name evidence="10" type="primary">ygfU</name>
    <name evidence="10" type="ORF">NCTC11564_01053</name>
</gene>
<dbReference type="InterPro" id="IPR051917">
    <property type="entry name" value="Transposase-Integrase"/>
</dbReference>
<feature type="transmembrane region" description="Helical" evidence="8">
    <location>
        <begin position="331"/>
        <end position="350"/>
    </location>
</feature>
<keyword evidence="4 8" id="KW-0812">Transmembrane</keyword>
<reference evidence="10 11" key="1">
    <citation type="submission" date="2018-06" db="EMBL/GenBank/DDBJ databases">
        <authorList>
            <consortium name="Pathogen Informatics"/>
            <person name="Doyle S."/>
        </authorList>
    </citation>
    <scope>NUCLEOTIDE SEQUENCE [LARGE SCALE GENOMIC DNA]</scope>
    <source>
        <strain evidence="10 11">NCTC11564</strain>
    </source>
</reference>
<dbReference type="PROSITE" id="PS01116">
    <property type="entry name" value="XANTH_URACIL_PERMASE"/>
    <property type="match status" value="1"/>
</dbReference>
<dbReference type="Proteomes" id="UP000254559">
    <property type="component" value="Unassembled WGS sequence"/>
</dbReference>
<feature type="domain" description="Integrase catalytic" evidence="9">
    <location>
        <begin position="162"/>
        <end position="318"/>
    </location>
</feature>
<organism evidence="10 11">
    <name type="scientific">Streptococcus dysgalactiae subsp. equisimilis</name>
    <name type="common">Streptococcus equisimilis</name>
    <dbReference type="NCBI Taxonomy" id="119602"/>
    <lineage>
        <taxon>Bacteria</taxon>
        <taxon>Bacillati</taxon>
        <taxon>Bacillota</taxon>
        <taxon>Bacilli</taxon>
        <taxon>Lactobacillales</taxon>
        <taxon>Streptococcaceae</taxon>
        <taxon>Streptococcus</taxon>
    </lineage>
</organism>
<evidence type="ECO:0000256" key="6">
    <source>
        <dbReference type="ARBA" id="ARBA00023136"/>
    </source>
</evidence>
<dbReference type="Gene3D" id="1.10.10.60">
    <property type="entry name" value="Homeodomain-like"/>
    <property type="match status" value="1"/>
</dbReference>
<keyword evidence="7" id="KW-0233">DNA recombination</keyword>
<evidence type="ECO:0000256" key="4">
    <source>
        <dbReference type="ARBA" id="ARBA00022692"/>
    </source>
</evidence>
<dbReference type="SUPFAM" id="SSF53098">
    <property type="entry name" value="Ribonuclease H-like"/>
    <property type="match status" value="1"/>
</dbReference>
<dbReference type="InterPro" id="IPR001584">
    <property type="entry name" value="Integrase_cat-core"/>
</dbReference>
<comment type="similarity">
    <text evidence="2">Belongs to the nucleobase:cation symporter-2 (NCS2) (TC 2.A.40) family.</text>
</comment>
<feature type="transmembrane region" description="Helical" evidence="8">
    <location>
        <begin position="515"/>
        <end position="535"/>
    </location>
</feature>
<dbReference type="GO" id="GO:0005829">
    <property type="term" value="C:cytosol"/>
    <property type="evidence" value="ECO:0007669"/>
    <property type="project" value="TreeGrafter"/>
</dbReference>
<dbReference type="EMBL" id="UHFO01000001">
    <property type="protein sequence ID" value="SUN63613.1"/>
    <property type="molecule type" value="Genomic_DNA"/>
</dbReference>
<dbReference type="GO" id="GO:0006310">
    <property type="term" value="P:DNA recombination"/>
    <property type="evidence" value="ECO:0007669"/>
    <property type="project" value="UniProtKB-KW"/>
</dbReference>
<dbReference type="Pfam" id="PF00860">
    <property type="entry name" value="Xan_ur_permease"/>
    <property type="match status" value="1"/>
</dbReference>
<sequence>MQDYYTPKGKQLTIHERQQIQRWKLEGRSNREIARLLGKAPQTIHNEIKRGLVRQQVRKGKFEAVYSAQHAQLVYQENRKRSVRPIRQRKQDREAIEHYMRQNYSPEMIVKAKGVQVPVSTIYYWIHHGKLSLGKEAMLYPRKAKQARKHASPYFKPAGKSIEQRPDSINQRLEAGHYEIDTVILTRAKNQCLLTLTDRKTRHQLIRLIPDKSAQAVNKALTGILKDYTVNSITADNGTEFSRLSDVFPASDIYYAHPYASWERGTNENHNRLIRRWLPKGTKTTTPKEVAAIEHWINHYPKRLFNYKSPVEMLKLANFNLKFGKGFVKSISILIGLVAGTLVSAMMGLVDTTPVVEASWIHVPTPFYFGMPTFEITSIVMMCIIATVSMVESTGVYLALSDLTNDQLDEKRLRNGYRSEGIAVFLGGLFNTFPYTGFSQNVGLVQISGIKTRRPIYYAAGILVVIGLLPKFGAMAQMIPSPVLGGAMLVLFGMVALQGMQMLNRVDFQKNEYNFIIAAVSISAGLGFNGTNLFASLPEPAQMFLTNGIVIATLTSVVLNLLLNSKDY</sequence>
<dbReference type="PROSITE" id="PS50994">
    <property type="entry name" value="INTEGRASE"/>
    <property type="match status" value="1"/>
</dbReference>
<evidence type="ECO:0000256" key="8">
    <source>
        <dbReference type="SAM" id="Phobius"/>
    </source>
</evidence>
<protein>
    <submittedName>
        <fullName evidence="10">Transposase</fullName>
    </submittedName>
</protein>
<keyword evidence="5 8" id="KW-1133">Transmembrane helix</keyword>
<dbReference type="AlphaFoldDB" id="A0A9X8XHP5"/>
<evidence type="ECO:0000256" key="2">
    <source>
        <dbReference type="ARBA" id="ARBA00008821"/>
    </source>
</evidence>
<evidence type="ECO:0000256" key="7">
    <source>
        <dbReference type="ARBA" id="ARBA00023172"/>
    </source>
</evidence>
<dbReference type="GO" id="GO:0003676">
    <property type="term" value="F:nucleic acid binding"/>
    <property type="evidence" value="ECO:0007669"/>
    <property type="project" value="InterPro"/>
</dbReference>
<feature type="transmembrane region" description="Helical" evidence="8">
    <location>
        <begin position="376"/>
        <end position="400"/>
    </location>
</feature>
<evidence type="ECO:0000256" key="5">
    <source>
        <dbReference type="ARBA" id="ARBA00022989"/>
    </source>
</evidence>
<feature type="transmembrane region" description="Helical" evidence="8">
    <location>
        <begin position="456"/>
        <end position="477"/>
    </location>
</feature>
<comment type="caution">
    <text evidence="10">The sequence shown here is derived from an EMBL/GenBank/DDBJ whole genome shotgun (WGS) entry which is preliminary data.</text>
</comment>
<feature type="transmembrane region" description="Helical" evidence="8">
    <location>
        <begin position="541"/>
        <end position="563"/>
    </location>
</feature>
<dbReference type="InterPro" id="IPR012337">
    <property type="entry name" value="RNaseH-like_sf"/>
</dbReference>
<dbReference type="Pfam" id="PF13936">
    <property type="entry name" value="HTH_38"/>
    <property type="match status" value="1"/>
</dbReference>
<keyword evidence="6 8" id="KW-0472">Membrane</keyword>
<evidence type="ECO:0000259" key="9">
    <source>
        <dbReference type="PROSITE" id="PS50994"/>
    </source>
</evidence>
<evidence type="ECO:0000313" key="11">
    <source>
        <dbReference type="Proteomes" id="UP000254559"/>
    </source>
</evidence>
<dbReference type="GO" id="GO:0005886">
    <property type="term" value="C:plasma membrane"/>
    <property type="evidence" value="ECO:0007669"/>
    <property type="project" value="UniProtKB-ARBA"/>
</dbReference>
<dbReference type="InterPro" id="IPR053392">
    <property type="entry name" value="Transposase_IS30-like"/>
</dbReference>
<dbReference type="NCBIfam" id="NF033563">
    <property type="entry name" value="transpos_IS30"/>
    <property type="match status" value="1"/>
</dbReference>
<dbReference type="GO" id="GO:0015205">
    <property type="term" value="F:nucleobase transmembrane transporter activity"/>
    <property type="evidence" value="ECO:0007669"/>
    <property type="project" value="UniProtKB-ARBA"/>
</dbReference>
<dbReference type="GO" id="GO:0015074">
    <property type="term" value="P:DNA integration"/>
    <property type="evidence" value="ECO:0007669"/>
    <property type="project" value="InterPro"/>
</dbReference>
<dbReference type="PANTHER" id="PTHR10948">
    <property type="entry name" value="TRANSPOSASE"/>
    <property type="match status" value="1"/>
</dbReference>
<name>A0A9X8XHP5_STREQ</name>
<dbReference type="NCBIfam" id="NF037981">
    <property type="entry name" value="NCS2_1"/>
    <property type="match status" value="1"/>
</dbReference>
<dbReference type="InterPro" id="IPR025246">
    <property type="entry name" value="IS30-like_HTH"/>
</dbReference>
<comment type="subcellular location">
    <subcellularLocation>
        <location evidence="1">Membrane</location>
        <topology evidence="1">Multi-pass membrane protein</topology>
    </subcellularLocation>
</comment>
<dbReference type="InterPro" id="IPR006043">
    <property type="entry name" value="NCS2"/>
</dbReference>
<dbReference type="InterPro" id="IPR036397">
    <property type="entry name" value="RNaseH_sf"/>
</dbReference>
<dbReference type="GO" id="GO:0032196">
    <property type="term" value="P:transposition"/>
    <property type="evidence" value="ECO:0007669"/>
    <property type="project" value="TreeGrafter"/>
</dbReference>
<dbReference type="PANTHER" id="PTHR10948:SF23">
    <property type="entry name" value="TRANSPOSASE INSI FOR INSERTION SEQUENCE ELEMENT IS30A-RELATED"/>
    <property type="match status" value="1"/>
</dbReference>
<proteinExistence type="inferred from homology"/>
<evidence type="ECO:0000256" key="3">
    <source>
        <dbReference type="ARBA" id="ARBA00022448"/>
    </source>
</evidence>
<evidence type="ECO:0000313" key="10">
    <source>
        <dbReference type="EMBL" id="SUN63613.1"/>
    </source>
</evidence>
<dbReference type="GO" id="GO:0004803">
    <property type="term" value="F:transposase activity"/>
    <property type="evidence" value="ECO:0007669"/>
    <property type="project" value="TreeGrafter"/>
</dbReference>
<accession>A0A9X8XHP5</accession>
<dbReference type="Gene3D" id="3.30.420.10">
    <property type="entry name" value="Ribonuclease H-like superfamily/Ribonuclease H"/>
    <property type="match status" value="1"/>
</dbReference>